<dbReference type="Proteomes" id="UP001240150">
    <property type="component" value="Chromosome"/>
</dbReference>
<accession>A0ABY8WT11</accession>
<protein>
    <submittedName>
        <fullName evidence="1">SRPBCC family protein</fullName>
    </submittedName>
</protein>
<dbReference type="InterPro" id="IPR023393">
    <property type="entry name" value="START-like_dom_sf"/>
</dbReference>
<proteinExistence type="predicted"/>
<name>A0ABY8WT11_9ACTN</name>
<evidence type="ECO:0000313" key="2">
    <source>
        <dbReference type="Proteomes" id="UP001240150"/>
    </source>
</evidence>
<dbReference type="EMBL" id="CP126980">
    <property type="protein sequence ID" value="WIN00127.1"/>
    <property type="molecule type" value="Genomic_DNA"/>
</dbReference>
<organism evidence="1 2">
    <name type="scientific">Actinoplanes oblitus</name>
    <dbReference type="NCBI Taxonomy" id="3040509"/>
    <lineage>
        <taxon>Bacteria</taxon>
        <taxon>Bacillati</taxon>
        <taxon>Actinomycetota</taxon>
        <taxon>Actinomycetes</taxon>
        <taxon>Micromonosporales</taxon>
        <taxon>Micromonosporaceae</taxon>
        <taxon>Actinoplanes</taxon>
    </lineage>
</organism>
<sequence length="225" mass="24049">MQGSAYGGPGTRAAVTLIGVGLAVTASPWARRRFLTWGATAEEAGGTLPGDDLLPDAGLVSTRAITIGAAPSVVWPWLVQMGSGRGGAYTYDWIENLFGLDMHSADEILPQFQHLVVGDTLPLGSGGPAMRVEIAEPERTLVFRSADGAWVWIFELRAAGSTTRLISRNRICLPGASRVKSLLYDIVMAPGSLIMERKMLHGIKARAERINGSAEPATREPACRH</sequence>
<dbReference type="RefSeq" id="WP_284921605.1">
    <property type="nucleotide sequence ID" value="NZ_CP126980.1"/>
</dbReference>
<gene>
    <name evidence="1" type="ORF">ACTOB_003812</name>
</gene>
<dbReference type="SUPFAM" id="SSF55961">
    <property type="entry name" value="Bet v1-like"/>
    <property type="match status" value="1"/>
</dbReference>
<reference evidence="1 2" key="1">
    <citation type="submission" date="2023-06" db="EMBL/GenBank/DDBJ databases">
        <authorList>
            <person name="Yushchuk O."/>
            <person name="Binda E."/>
            <person name="Ruckert-Reed C."/>
            <person name="Fedorenko V."/>
            <person name="Kalinowski J."/>
            <person name="Marinelli F."/>
        </authorList>
    </citation>
    <scope>NUCLEOTIDE SEQUENCE [LARGE SCALE GENOMIC DNA]</scope>
    <source>
        <strain evidence="1 2">NRRL 3884</strain>
    </source>
</reference>
<evidence type="ECO:0000313" key="1">
    <source>
        <dbReference type="EMBL" id="WIN00127.1"/>
    </source>
</evidence>
<dbReference type="Gene3D" id="3.30.530.20">
    <property type="match status" value="1"/>
</dbReference>
<keyword evidence="2" id="KW-1185">Reference proteome</keyword>